<dbReference type="Proteomes" id="UP000069526">
    <property type="component" value="Unassembled WGS sequence"/>
</dbReference>
<reference evidence="1 2" key="1">
    <citation type="submission" date="2016-02" db="EMBL/GenBank/DDBJ databases">
        <authorList>
            <consortium name="Pathogen Informatics"/>
        </authorList>
    </citation>
    <scope>NUCLEOTIDE SEQUENCE [LARGE SCALE GENOMIC DNA]</scope>
    <source>
        <strain evidence="1 2">SS1013</strain>
    </source>
</reference>
<dbReference type="AlphaFoldDB" id="A0A116PWP0"/>
<accession>A0A116PWP0</accession>
<name>A0A116PWP0_STRSU</name>
<gene>
    <name evidence="1" type="ORF">ERS132539_02340</name>
</gene>
<sequence length="218" mass="25539">MKKWFEPDILYLTKYWPEKTAKEIARELNFSESAVSSMASKLGLKKTAQKRRELHKKALLRSKYSFHHQYLDALKNGDERLVGYVTRPTMLGGQAERRFQYLIPDAINANEKIKINNPDYDFLYKGLKIDVKYSSASRRLDQKSTIWSIRTYGQSDLIIAFLERERGSELEDPFVIVLPTSLAHPRKKIEVHPNGKWWKLVIEEDDLSDMLEEYARVV</sequence>
<proteinExistence type="predicted"/>
<organism evidence="1 2">
    <name type="scientific">Streptococcus suis</name>
    <dbReference type="NCBI Taxonomy" id="1307"/>
    <lineage>
        <taxon>Bacteria</taxon>
        <taxon>Bacillati</taxon>
        <taxon>Bacillota</taxon>
        <taxon>Bacilli</taxon>
        <taxon>Lactobacillales</taxon>
        <taxon>Streptococcaceae</taxon>
        <taxon>Streptococcus</taxon>
    </lineage>
</organism>
<evidence type="ECO:0000313" key="1">
    <source>
        <dbReference type="EMBL" id="CYW80816.1"/>
    </source>
</evidence>
<protein>
    <submittedName>
        <fullName evidence="1">Uncharacterized protein</fullName>
    </submittedName>
</protein>
<dbReference type="EMBL" id="FIJK01000102">
    <property type="protein sequence ID" value="CYW80816.1"/>
    <property type="molecule type" value="Genomic_DNA"/>
</dbReference>
<evidence type="ECO:0000313" key="2">
    <source>
        <dbReference type="Proteomes" id="UP000069526"/>
    </source>
</evidence>
<dbReference type="RefSeq" id="WP_024390760.1">
    <property type="nucleotide sequence ID" value="NZ_CEIH01000055.1"/>
</dbReference>